<evidence type="ECO:0000256" key="9">
    <source>
        <dbReference type="ARBA" id="ARBA00023134"/>
    </source>
</evidence>
<evidence type="ECO:0000259" key="11">
    <source>
        <dbReference type="PROSITE" id="PS50936"/>
    </source>
</evidence>
<dbReference type="RefSeq" id="WP_302713856.1">
    <property type="nucleotide sequence ID" value="NZ_JAULRT010000060.1"/>
</dbReference>
<evidence type="ECO:0000313" key="14">
    <source>
        <dbReference type="Proteomes" id="UP001168380"/>
    </source>
</evidence>
<feature type="binding site" evidence="10">
    <location>
        <position position="271"/>
    </location>
    <ligand>
        <name>Zn(2+)</name>
        <dbReference type="ChEBI" id="CHEBI:29105"/>
    </ligand>
</feature>
<feature type="binding site" evidence="10">
    <location>
        <begin position="190"/>
        <end position="198"/>
    </location>
    <ligand>
        <name>GTP</name>
        <dbReference type="ChEBI" id="CHEBI:37565"/>
    </ligand>
</feature>
<dbReference type="Proteomes" id="UP001168380">
    <property type="component" value="Unassembled WGS sequence"/>
</dbReference>
<dbReference type="InterPro" id="IPR010914">
    <property type="entry name" value="RsgA_GTPase_dom"/>
</dbReference>
<evidence type="ECO:0000256" key="7">
    <source>
        <dbReference type="ARBA" id="ARBA00022833"/>
    </source>
</evidence>
<evidence type="ECO:0000313" key="13">
    <source>
        <dbReference type="EMBL" id="MDO3383133.1"/>
    </source>
</evidence>
<keyword evidence="8 10" id="KW-0694">RNA-binding</keyword>
<keyword evidence="1 10" id="KW-0963">Cytoplasm</keyword>
<evidence type="ECO:0000256" key="10">
    <source>
        <dbReference type="HAMAP-Rule" id="MF_01820"/>
    </source>
</evidence>
<dbReference type="Gene3D" id="3.40.50.300">
    <property type="entry name" value="P-loop containing nucleotide triphosphate hydrolases"/>
    <property type="match status" value="1"/>
</dbReference>
<dbReference type="NCBIfam" id="TIGR00157">
    <property type="entry name" value="ribosome small subunit-dependent GTPase A"/>
    <property type="match status" value="1"/>
</dbReference>
<evidence type="ECO:0000256" key="4">
    <source>
        <dbReference type="ARBA" id="ARBA00022730"/>
    </source>
</evidence>
<keyword evidence="9 10" id="KW-0342">GTP-binding</keyword>
<comment type="similarity">
    <text evidence="10">Belongs to the TRAFAC class YlqF/YawG GTPase family. RsgA subfamily.</text>
</comment>
<keyword evidence="5 10" id="KW-0547">Nucleotide-binding</keyword>
<proteinExistence type="inferred from homology"/>
<comment type="caution">
    <text evidence="13">The sequence shown here is derived from an EMBL/GenBank/DDBJ whole genome shotgun (WGS) entry which is preliminary data.</text>
</comment>
<dbReference type="Gene3D" id="1.10.40.50">
    <property type="entry name" value="Probable gtpase engc, domain 3"/>
    <property type="match status" value="1"/>
</dbReference>
<keyword evidence="3 10" id="KW-0479">Metal-binding</keyword>
<dbReference type="PROSITE" id="PS51721">
    <property type="entry name" value="G_CP"/>
    <property type="match status" value="1"/>
</dbReference>
<keyword evidence="4 10" id="KW-0699">rRNA-binding</keyword>
<keyword evidence="14" id="KW-1185">Reference proteome</keyword>
<evidence type="ECO:0000256" key="3">
    <source>
        <dbReference type="ARBA" id="ARBA00022723"/>
    </source>
</evidence>
<name>A0ABT8TGH4_9GAMM</name>
<comment type="cofactor">
    <cofactor evidence="10">
        <name>Zn(2+)</name>
        <dbReference type="ChEBI" id="CHEBI:29105"/>
    </cofactor>
    <text evidence="10">Binds 1 zinc ion per subunit.</text>
</comment>
<evidence type="ECO:0000256" key="5">
    <source>
        <dbReference type="ARBA" id="ARBA00022741"/>
    </source>
</evidence>
<evidence type="ECO:0000256" key="6">
    <source>
        <dbReference type="ARBA" id="ARBA00022801"/>
    </source>
</evidence>
<dbReference type="HAMAP" id="MF_01820">
    <property type="entry name" value="GTPase_RsgA"/>
    <property type="match status" value="1"/>
</dbReference>
<feature type="binding site" evidence="10">
    <location>
        <position position="276"/>
    </location>
    <ligand>
        <name>Zn(2+)</name>
        <dbReference type="ChEBI" id="CHEBI:29105"/>
    </ligand>
</feature>
<keyword evidence="6 10" id="KW-0378">Hydrolase</keyword>
<dbReference type="EMBL" id="JAULRT010000060">
    <property type="protein sequence ID" value="MDO3383133.1"/>
    <property type="molecule type" value="Genomic_DNA"/>
</dbReference>
<dbReference type="CDD" id="cd01854">
    <property type="entry name" value="YjeQ_EngC"/>
    <property type="match status" value="1"/>
</dbReference>
<dbReference type="EC" id="3.6.1.-" evidence="10"/>
<dbReference type="InterPro" id="IPR027417">
    <property type="entry name" value="P-loop_NTPase"/>
</dbReference>
<comment type="function">
    <text evidence="10">One of several proteins that assist in the late maturation steps of the functional core of the 30S ribosomal subunit. Helps release RbfA from mature subunits. May play a role in the assembly of ribosomal proteins into the subunit. Circularly permuted GTPase that catalyzes slow GTP hydrolysis, GTPase activity is stimulated by the 30S ribosomal subunit.</text>
</comment>
<keyword evidence="2 10" id="KW-0690">Ribosome biogenesis</keyword>
<dbReference type="PROSITE" id="PS50936">
    <property type="entry name" value="ENGC_GTPASE"/>
    <property type="match status" value="1"/>
</dbReference>
<evidence type="ECO:0000256" key="1">
    <source>
        <dbReference type="ARBA" id="ARBA00022490"/>
    </source>
</evidence>
<comment type="subunit">
    <text evidence="10">Monomer. Associates with 30S ribosomal subunit, binds 16S rRNA.</text>
</comment>
<dbReference type="Pfam" id="PF03193">
    <property type="entry name" value="RsgA_GTPase"/>
    <property type="match status" value="1"/>
</dbReference>
<sequence>MDAISLANLGWHTFFQQQLTLDEWEATAPVRVLAVHRSQLLAMGDTGTVTLPITPAMPVLTVGDWLLLNDGHFSRLLERNSVFSRKASGAKVAEQLLAANVDTAFIVCSLNDDFNLNRIERYLAMTHEAGAEPVVVLTKRDLCNQADDKRRQVQELDPLLCVETINGLDADSATALSPWCRPGQTIVVLGSSGAGKSTLTNTLLGANIQATGAIREDDSKGRHTTTGRTLLPMPGGALIIDTPGLRELQLATGSEAIEATFSEITSLAARCRFGDCQHHQEPGCAVLDALERGLLDERRYQSFIKLSREQARNEATLAERHEADKALGKLYRRTQAESRRYKGK</sequence>
<protein>
    <recommendedName>
        <fullName evidence="10">Small ribosomal subunit biogenesis GTPase RsgA</fullName>
        <ecNumber evidence="10">3.6.1.-</ecNumber>
    </recommendedName>
</protein>
<feature type="binding site" evidence="10">
    <location>
        <position position="278"/>
    </location>
    <ligand>
        <name>Zn(2+)</name>
        <dbReference type="ChEBI" id="CHEBI:29105"/>
    </ligand>
</feature>
<dbReference type="PANTHER" id="PTHR32120">
    <property type="entry name" value="SMALL RIBOSOMAL SUBUNIT BIOGENESIS GTPASE RSGA"/>
    <property type="match status" value="1"/>
</dbReference>
<accession>A0ABT8TGH4</accession>
<feature type="domain" description="EngC GTPase" evidence="11">
    <location>
        <begin position="99"/>
        <end position="246"/>
    </location>
</feature>
<reference evidence="13" key="1">
    <citation type="submission" date="2023-07" db="EMBL/GenBank/DDBJ databases">
        <title>Gilvimarinus algae sp. nov., isolated from the surface of Kelp.</title>
        <authorList>
            <person name="Sun Y.Y."/>
            <person name="Gong Y."/>
            <person name="Du Z.J."/>
        </authorList>
    </citation>
    <scope>NUCLEOTIDE SEQUENCE</scope>
    <source>
        <strain evidence="13">SDUM040014</strain>
    </source>
</reference>
<dbReference type="SUPFAM" id="SSF52540">
    <property type="entry name" value="P-loop containing nucleoside triphosphate hydrolases"/>
    <property type="match status" value="1"/>
</dbReference>
<keyword evidence="7 10" id="KW-0862">Zinc</keyword>
<gene>
    <name evidence="10 13" type="primary">rsgA</name>
    <name evidence="13" type="ORF">QWI16_13215</name>
</gene>
<feature type="domain" description="CP-type G" evidence="12">
    <location>
        <begin position="90"/>
        <end position="248"/>
    </location>
</feature>
<comment type="subcellular location">
    <subcellularLocation>
        <location evidence="10">Cytoplasm</location>
    </subcellularLocation>
</comment>
<evidence type="ECO:0000256" key="8">
    <source>
        <dbReference type="ARBA" id="ARBA00022884"/>
    </source>
</evidence>
<evidence type="ECO:0000256" key="2">
    <source>
        <dbReference type="ARBA" id="ARBA00022517"/>
    </source>
</evidence>
<evidence type="ECO:0000259" key="12">
    <source>
        <dbReference type="PROSITE" id="PS51721"/>
    </source>
</evidence>
<feature type="binding site" evidence="10">
    <location>
        <begin position="138"/>
        <end position="141"/>
    </location>
    <ligand>
        <name>GTP</name>
        <dbReference type="ChEBI" id="CHEBI:37565"/>
    </ligand>
</feature>
<organism evidence="13 14">
    <name type="scientific">Gilvimarinus algae</name>
    <dbReference type="NCBI Taxonomy" id="3058037"/>
    <lineage>
        <taxon>Bacteria</taxon>
        <taxon>Pseudomonadati</taxon>
        <taxon>Pseudomonadota</taxon>
        <taxon>Gammaproteobacteria</taxon>
        <taxon>Cellvibrionales</taxon>
        <taxon>Cellvibrionaceae</taxon>
        <taxon>Gilvimarinus</taxon>
    </lineage>
</organism>
<dbReference type="PANTHER" id="PTHR32120:SF10">
    <property type="entry name" value="SMALL RIBOSOMAL SUBUNIT BIOGENESIS GTPASE RSGA"/>
    <property type="match status" value="1"/>
</dbReference>
<feature type="binding site" evidence="10">
    <location>
        <position position="284"/>
    </location>
    <ligand>
        <name>Zn(2+)</name>
        <dbReference type="ChEBI" id="CHEBI:29105"/>
    </ligand>
</feature>
<dbReference type="InterPro" id="IPR030378">
    <property type="entry name" value="G_CP_dom"/>
</dbReference>
<dbReference type="InterPro" id="IPR004881">
    <property type="entry name" value="Ribosome_biogen_GTPase_RsgA"/>
</dbReference>